<proteinExistence type="predicted"/>
<dbReference type="Pfam" id="PF06089">
    <property type="entry name" value="Asparaginase_II"/>
    <property type="match status" value="1"/>
</dbReference>
<dbReference type="HOGENOM" id="CLU_062004_0_0_11"/>
<dbReference type="eggNOG" id="COG4448">
    <property type="taxonomic scope" value="Bacteria"/>
</dbReference>
<evidence type="ECO:0000313" key="1">
    <source>
        <dbReference type="EMBL" id="ACQ81652.1"/>
    </source>
</evidence>
<accession>C5C227</accession>
<name>C5C227_BEUC1</name>
<dbReference type="KEGG" id="bcv:Bcav_3410"/>
<organism evidence="1 2">
    <name type="scientific">Beutenbergia cavernae (strain ATCC BAA-8 / DSM 12333 / CCUG 43141 / JCM 11478 / NBRC 16432 / NCIMB 13614 / HKI 0122)</name>
    <dbReference type="NCBI Taxonomy" id="471853"/>
    <lineage>
        <taxon>Bacteria</taxon>
        <taxon>Bacillati</taxon>
        <taxon>Actinomycetota</taxon>
        <taxon>Actinomycetes</taxon>
        <taxon>Micrococcales</taxon>
        <taxon>Beutenbergiaceae</taxon>
        <taxon>Beutenbergia</taxon>
    </lineage>
</organism>
<sequence>MTGVFDGAALLARVVRGGVGASYVESEHRGHVVVVDAAGRVLERRGEPDADVLPRSSLKPVQAVAMLRAGVALTTPQLALATASHAGEPRHLDVARSTLEGAGLGPADLQTPPSLPGSTASLPAWFAAGRGPEPIAHTCSGKHAAMLATCVAAGWPTATYRDPGHPLQAAIRESLGDLLGEDPRGVAVDGCGAPAFVASLTGLARAFARLAVAPAGTPEAAVAAAMRAEPWLVAGTGRLATSIMTAVPGAIAKDGADGVLAVALPDGTAVAVKAADGAMRPCAPAVAAALRSVGAQVPTEWADAPVLGRGGRVGSVLAWDEQLP</sequence>
<dbReference type="EMBL" id="CP001618">
    <property type="protein sequence ID" value="ACQ81652.1"/>
    <property type="molecule type" value="Genomic_DNA"/>
</dbReference>
<reference evidence="1 2" key="1">
    <citation type="journal article" date="2009" name="Stand. Genomic Sci.">
        <title>Complete genome sequence of Beutenbergia cavernae type strain (HKI 0122).</title>
        <authorList>
            <person name="Land M."/>
            <person name="Pukall R."/>
            <person name="Abt B."/>
            <person name="Goker M."/>
            <person name="Rohde M."/>
            <person name="Glavina Del Rio T."/>
            <person name="Tice H."/>
            <person name="Copeland A."/>
            <person name="Cheng J.F."/>
            <person name="Lucas S."/>
            <person name="Chen F."/>
            <person name="Nolan M."/>
            <person name="Bruce D."/>
            <person name="Goodwin L."/>
            <person name="Pitluck S."/>
            <person name="Ivanova N."/>
            <person name="Mavromatis K."/>
            <person name="Ovchinnikova G."/>
            <person name="Pati A."/>
            <person name="Chen A."/>
            <person name="Palaniappan K."/>
            <person name="Hauser L."/>
            <person name="Chang Y.J."/>
            <person name="Jefferies C.C."/>
            <person name="Saunders E."/>
            <person name="Brettin T."/>
            <person name="Detter J.C."/>
            <person name="Han C."/>
            <person name="Chain P."/>
            <person name="Bristow J."/>
            <person name="Eisen J.A."/>
            <person name="Markowitz V."/>
            <person name="Hugenholtz P."/>
            <person name="Kyrpides N.C."/>
            <person name="Klenk H.P."/>
            <person name="Lapidus A."/>
        </authorList>
    </citation>
    <scope>NUCLEOTIDE SEQUENCE [LARGE SCALE GENOMIC DNA]</scope>
    <source>
        <strain evidence="2">ATCC BAA-8 / DSM 12333 / NBRC 16432</strain>
    </source>
</reference>
<evidence type="ECO:0000313" key="2">
    <source>
        <dbReference type="Proteomes" id="UP000007962"/>
    </source>
</evidence>
<dbReference type="PANTHER" id="PTHR42110:SF1">
    <property type="entry name" value="L-ASPARAGINASE, PUTATIVE (AFU_ORTHOLOGUE AFUA_3G11890)-RELATED"/>
    <property type="match status" value="1"/>
</dbReference>
<dbReference type="STRING" id="471853.Bcav_3410"/>
<dbReference type="AlphaFoldDB" id="C5C227"/>
<protein>
    <submittedName>
        <fullName evidence="1">L-asparaginase II</fullName>
    </submittedName>
</protein>
<dbReference type="PANTHER" id="PTHR42110">
    <property type="entry name" value="L-ASPARAGINASE, PUTATIVE (AFU_ORTHOLOGUE AFUA_3G11890)-RELATED"/>
    <property type="match status" value="1"/>
</dbReference>
<dbReference type="InterPro" id="IPR010349">
    <property type="entry name" value="Asparaginase_II"/>
</dbReference>
<dbReference type="Proteomes" id="UP000007962">
    <property type="component" value="Chromosome"/>
</dbReference>
<dbReference type="RefSeq" id="WP_015883889.1">
    <property type="nucleotide sequence ID" value="NC_012669.1"/>
</dbReference>
<dbReference type="OrthoDB" id="9780674at2"/>
<gene>
    <name evidence="1" type="ordered locus">Bcav_3410</name>
</gene>
<keyword evidence="2" id="KW-1185">Reference proteome</keyword>